<keyword evidence="2" id="KW-0732">Signal</keyword>
<reference evidence="3 4" key="1">
    <citation type="submission" date="2018-03" db="EMBL/GenBank/DDBJ databases">
        <title>Marinobacter brunus sp. nov., a marine bacterium of Gamma-proteobacteria isolated from the surface seawater of the South China Sea.</title>
        <authorList>
            <person name="Cheng H."/>
            <person name="Wu Y.-H."/>
            <person name="Xamxidin M."/>
            <person name="Xu X.-W."/>
        </authorList>
    </citation>
    <scope>NUCLEOTIDE SEQUENCE [LARGE SCALE GENOMIC DNA]</scope>
    <source>
        <strain evidence="3 4">NH169-3</strain>
    </source>
</reference>
<feature type="signal peptide" evidence="2">
    <location>
        <begin position="1"/>
        <end position="26"/>
    </location>
</feature>
<dbReference type="InterPro" id="IPR021253">
    <property type="entry name" value="ZrgA-like"/>
</dbReference>
<organism evidence="3 4">
    <name type="scientific">Marinobacter fuscus</name>
    <dbReference type="NCBI Taxonomy" id="2109942"/>
    <lineage>
        <taxon>Bacteria</taxon>
        <taxon>Pseudomonadati</taxon>
        <taxon>Pseudomonadota</taxon>
        <taxon>Gammaproteobacteria</taxon>
        <taxon>Pseudomonadales</taxon>
        <taxon>Marinobacteraceae</taxon>
        <taxon>Marinobacter</taxon>
    </lineage>
</organism>
<gene>
    <name evidence="3" type="ORF">C7H09_08890</name>
</gene>
<feature type="region of interest" description="Disordered" evidence="1">
    <location>
        <begin position="104"/>
        <end position="126"/>
    </location>
</feature>
<evidence type="ECO:0000313" key="4">
    <source>
        <dbReference type="Proteomes" id="UP000239866"/>
    </source>
</evidence>
<comment type="caution">
    <text evidence="3">The sequence shown here is derived from an EMBL/GenBank/DDBJ whole genome shotgun (WGS) entry which is preliminary data.</text>
</comment>
<keyword evidence="4" id="KW-1185">Reference proteome</keyword>
<dbReference type="AlphaFoldDB" id="A0A2T1KDY8"/>
<feature type="region of interest" description="Disordered" evidence="1">
    <location>
        <begin position="165"/>
        <end position="184"/>
    </location>
</feature>
<dbReference type="Proteomes" id="UP000239866">
    <property type="component" value="Unassembled WGS sequence"/>
</dbReference>
<evidence type="ECO:0000256" key="1">
    <source>
        <dbReference type="SAM" id="MobiDB-lite"/>
    </source>
</evidence>
<feature type="chain" id="PRO_5015548951" evidence="2">
    <location>
        <begin position="27"/>
        <end position="184"/>
    </location>
</feature>
<dbReference type="RefSeq" id="WP_106762196.1">
    <property type="nucleotide sequence ID" value="NZ_PXNP01000053.1"/>
</dbReference>
<dbReference type="Pfam" id="PF10986">
    <property type="entry name" value="ZrgA"/>
    <property type="match status" value="1"/>
</dbReference>
<dbReference type="EMBL" id="PXNP01000053">
    <property type="protein sequence ID" value="PSF08270.1"/>
    <property type="molecule type" value="Genomic_DNA"/>
</dbReference>
<proteinExistence type="predicted"/>
<evidence type="ECO:0000256" key="2">
    <source>
        <dbReference type="SAM" id="SignalP"/>
    </source>
</evidence>
<evidence type="ECO:0000313" key="3">
    <source>
        <dbReference type="EMBL" id="PSF08270.1"/>
    </source>
</evidence>
<sequence>MGCHPLVHRTALLAGLIIAASGTATANSNPGAHQHGHANLQMAIEGHSISLMLMSPAANLIGFEHQPHTDAEKQQLSDLVRWASDTPLINTPEQRCLVTDSQLHTSWPQGGHHDHHQDHEENSHGDIEISQTLDCQGLGNSDQWSTPLMAEFPDIEQLDVQWVSPQGQGGTRLEHPASSFRIEH</sequence>
<dbReference type="OrthoDB" id="7346546at2"/>
<feature type="compositionally biased region" description="Basic and acidic residues" evidence="1">
    <location>
        <begin position="111"/>
        <end position="126"/>
    </location>
</feature>
<protein>
    <submittedName>
        <fullName evidence="3">DUF2796 domain-containing protein</fullName>
    </submittedName>
</protein>
<accession>A0A2T1KDY8</accession>
<name>A0A2T1KDY8_9GAMM</name>